<dbReference type="InterPro" id="IPR025913">
    <property type="entry name" value="Cep57_CLD"/>
</dbReference>
<dbReference type="InterPro" id="IPR024957">
    <property type="entry name" value="Cep57_MT-bd_dom"/>
</dbReference>
<dbReference type="Ensembl" id="ENSSAUT00010022974.1">
    <property type="protein sequence ID" value="ENSSAUP00010021749.1"/>
    <property type="gene ID" value="ENSSAUG00010009608.1"/>
</dbReference>
<evidence type="ECO:0000256" key="1">
    <source>
        <dbReference type="ARBA" id="ARBA00004300"/>
    </source>
</evidence>
<dbReference type="PANTHER" id="PTHR19336">
    <property type="entry name" value="UNCHARACTERIZED DUF1167"/>
    <property type="match status" value="1"/>
</dbReference>
<evidence type="ECO:0000313" key="13">
    <source>
        <dbReference type="Ensembl" id="ENSSAUP00010021749.1"/>
    </source>
</evidence>
<dbReference type="AlphaFoldDB" id="A0A671V6G3"/>
<feature type="region of interest" description="Disordered" evidence="10">
    <location>
        <begin position="1"/>
        <end position="63"/>
    </location>
</feature>
<feature type="coiled-coil region" evidence="9">
    <location>
        <begin position="240"/>
        <end position="267"/>
    </location>
</feature>
<feature type="domain" description="Cep57 centrosome localisation" evidence="12">
    <location>
        <begin position="238"/>
        <end position="274"/>
    </location>
</feature>
<dbReference type="Gene3D" id="1.20.58.90">
    <property type="match status" value="1"/>
</dbReference>
<dbReference type="OMA" id="METYHDQ"/>
<dbReference type="GO" id="GO:0005813">
    <property type="term" value="C:centrosome"/>
    <property type="evidence" value="ECO:0007669"/>
    <property type="project" value="UniProtKB-SubCell"/>
</dbReference>
<evidence type="ECO:0000256" key="6">
    <source>
        <dbReference type="ARBA" id="ARBA00023212"/>
    </source>
</evidence>
<reference evidence="13" key="1">
    <citation type="submission" date="2021-04" db="EMBL/GenBank/DDBJ databases">
        <authorList>
            <consortium name="Wellcome Sanger Institute Data Sharing"/>
        </authorList>
    </citation>
    <scope>NUCLEOTIDE SEQUENCE [LARGE SCALE GENOMIC DNA]</scope>
</reference>
<evidence type="ECO:0000256" key="9">
    <source>
        <dbReference type="SAM" id="Coils"/>
    </source>
</evidence>
<dbReference type="GO" id="GO:0008017">
    <property type="term" value="F:microtubule binding"/>
    <property type="evidence" value="ECO:0007669"/>
    <property type="project" value="InterPro"/>
</dbReference>
<sequence length="515" mass="59025">METHYDQILDSPSKNSYIGSYYQPPDRIIPKPRQLEFPAQSSMSMDAEMNSPRESQSKPNVDSRAVVDALKTLQQKIRRLELERKQAEKSYKQFSHDAQNHEQLTASYTMPGQPVASLPETDKSEKQEIDSKLQSAEARCKVLEKQLDYMRKMVENAKKEKNALMEDQASLQNQRPSSSNSQSQREKLEKLESECLKLSRTQALAEVNHGFPIDRLGTNDHHKLNDRITISISLCFQAKLSILEQKLLKEEHERQLVQEKADMLQRELDINLRLSVPTSEEIKLKKKTRTTKKTSRQNERASPSSLRHNKMPFVAGTSTSPSHSVHANVQSILHMMKHHQPQLCERMSALHKSACGARKSLQKDFSPPSSTSYKPDGELDQAERSLGSLSDLLLALQDELGQMSFEHQELVGQIDATQEREHRQDLQRELERLVARMEEKGAQITKLRKHQRTVHKMTQNQPPAEEHAAKKLIKPPVKAKCKAKKGLTAQNNLQLLRETQKFRNSLKQDDLSWET</sequence>
<feature type="region of interest" description="Disordered" evidence="10">
    <location>
        <begin position="111"/>
        <end position="132"/>
    </location>
</feature>
<evidence type="ECO:0000256" key="4">
    <source>
        <dbReference type="ARBA" id="ARBA00022701"/>
    </source>
</evidence>
<feature type="domain" description="Cep57 centrosome microtubule-binding" evidence="11">
    <location>
        <begin position="387"/>
        <end position="450"/>
    </location>
</feature>
<evidence type="ECO:0000313" key="14">
    <source>
        <dbReference type="Proteomes" id="UP000472265"/>
    </source>
</evidence>
<name>A0A671V6G3_SPAAU</name>
<evidence type="ECO:0000256" key="5">
    <source>
        <dbReference type="ARBA" id="ARBA00023054"/>
    </source>
</evidence>
<keyword evidence="5 9" id="KW-0175">Coiled coil</keyword>
<feature type="domain" description="Cep57 centrosome localisation" evidence="12">
    <location>
        <begin position="65"/>
        <end position="216"/>
    </location>
</feature>
<feature type="compositionally biased region" description="Basic residues" evidence="10">
    <location>
        <begin position="284"/>
        <end position="295"/>
    </location>
</feature>
<dbReference type="Proteomes" id="UP000472265">
    <property type="component" value="Chromosome 22"/>
</dbReference>
<keyword evidence="3" id="KW-0963">Cytoplasm</keyword>
<protein>
    <recommendedName>
        <fullName evidence="7">Centrosomal protein 57kDa-like protein 1</fullName>
    </recommendedName>
    <alternativeName>
        <fullName evidence="8">Cep57-related protein</fullName>
    </alternativeName>
</protein>
<comment type="subcellular location">
    <subcellularLocation>
        <location evidence="1">Cytoplasm</location>
        <location evidence="1">Cytoskeleton</location>
        <location evidence="1">Microtubule organizing center</location>
        <location evidence="1">Centrosome</location>
    </subcellularLocation>
</comment>
<accession>A0A671V6G3</accession>
<keyword evidence="4" id="KW-0493">Microtubule</keyword>
<evidence type="ECO:0000256" key="7">
    <source>
        <dbReference type="ARBA" id="ARBA00041218"/>
    </source>
</evidence>
<feature type="region of interest" description="Disordered" evidence="10">
    <location>
        <begin position="358"/>
        <end position="380"/>
    </location>
</feature>
<reference evidence="13" key="3">
    <citation type="submission" date="2025-09" db="UniProtKB">
        <authorList>
            <consortium name="Ensembl"/>
        </authorList>
    </citation>
    <scope>IDENTIFICATION</scope>
</reference>
<dbReference type="Pfam" id="PF14073">
    <property type="entry name" value="Cep57_CLD"/>
    <property type="match status" value="2"/>
</dbReference>
<proteinExistence type="inferred from homology"/>
<evidence type="ECO:0000259" key="11">
    <source>
        <dbReference type="Pfam" id="PF06657"/>
    </source>
</evidence>
<dbReference type="PANTHER" id="PTHR19336:SF10">
    <property type="entry name" value="CENTROSOMAL PROTEIN CEP57L1"/>
    <property type="match status" value="1"/>
</dbReference>
<dbReference type="GO" id="GO:0005874">
    <property type="term" value="C:microtubule"/>
    <property type="evidence" value="ECO:0007669"/>
    <property type="project" value="UniProtKB-KW"/>
</dbReference>
<keyword evidence="14" id="KW-1185">Reference proteome</keyword>
<feature type="region of interest" description="Disordered" evidence="10">
    <location>
        <begin position="169"/>
        <end position="188"/>
    </location>
</feature>
<evidence type="ECO:0000256" key="10">
    <source>
        <dbReference type="SAM" id="MobiDB-lite"/>
    </source>
</evidence>
<organism evidence="13 14">
    <name type="scientific">Sparus aurata</name>
    <name type="common">Gilthead sea bream</name>
    <dbReference type="NCBI Taxonomy" id="8175"/>
    <lineage>
        <taxon>Eukaryota</taxon>
        <taxon>Metazoa</taxon>
        <taxon>Chordata</taxon>
        <taxon>Craniata</taxon>
        <taxon>Vertebrata</taxon>
        <taxon>Euteleostomi</taxon>
        <taxon>Actinopterygii</taxon>
        <taxon>Neopterygii</taxon>
        <taxon>Teleostei</taxon>
        <taxon>Neoteleostei</taxon>
        <taxon>Acanthomorphata</taxon>
        <taxon>Eupercaria</taxon>
        <taxon>Spariformes</taxon>
        <taxon>Sparidae</taxon>
        <taxon>Sparus</taxon>
    </lineage>
</organism>
<dbReference type="GeneTree" id="ENSGT00530000063695"/>
<dbReference type="GO" id="GO:0043015">
    <property type="term" value="F:gamma-tubulin binding"/>
    <property type="evidence" value="ECO:0007669"/>
    <property type="project" value="InterPro"/>
</dbReference>
<dbReference type="InterPro" id="IPR051756">
    <property type="entry name" value="Centrosomal_MT-associated"/>
</dbReference>
<evidence type="ECO:0000256" key="2">
    <source>
        <dbReference type="ARBA" id="ARBA00008179"/>
    </source>
</evidence>
<feature type="compositionally biased region" description="Basic and acidic residues" evidence="10">
    <location>
        <begin position="120"/>
        <end position="131"/>
    </location>
</feature>
<dbReference type="Pfam" id="PF06657">
    <property type="entry name" value="Cep57_MT_bd"/>
    <property type="match status" value="1"/>
</dbReference>
<keyword evidence="6" id="KW-0206">Cytoskeleton</keyword>
<evidence type="ECO:0000259" key="12">
    <source>
        <dbReference type="Pfam" id="PF14073"/>
    </source>
</evidence>
<dbReference type="InParanoid" id="A0A671V6G3"/>
<gene>
    <name evidence="13" type="primary">CEP57L1</name>
    <name evidence="13" type="synonym">cep57l1</name>
</gene>
<evidence type="ECO:0000256" key="3">
    <source>
        <dbReference type="ARBA" id="ARBA00022490"/>
    </source>
</evidence>
<comment type="similarity">
    <text evidence="2">Belongs to the translokin family.</text>
</comment>
<feature type="region of interest" description="Disordered" evidence="10">
    <location>
        <begin position="281"/>
        <end position="324"/>
    </location>
</feature>
<reference evidence="13" key="2">
    <citation type="submission" date="2025-08" db="UniProtKB">
        <authorList>
            <consortium name="Ensembl"/>
        </authorList>
    </citation>
    <scope>IDENTIFICATION</scope>
</reference>
<feature type="compositionally biased region" description="Low complexity" evidence="10">
    <location>
        <begin position="170"/>
        <end position="183"/>
    </location>
</feature>
<dbReference type="GO" id="GO:0042802">
    <property type="term" value="F:identical protein binding"/>
    <property type="evidence" value="ECO:0007669"/>
    <property type="project" value="InterPro"/>
</dbReference>
<evidence type="ECO:0000256" key="8">
    <source>
        <dbReference type="ARBA" id="ARBA00042578"/>
    </source>
</evidence>